<keyword evidence="5" id="KW-0574">Periplasm</keyword>
<dbReference type="PIRSF" id="PIRSF006281">
    <property type="entry name" value="MdoG"/>
    <property type="match status" value="1"/>
</dbReference>
<dbReference type="GO" id="GO:0030288">
    <property type="term" value="C:outer membrane-bounded periplasmic space"/>
    <property type="evidence" value="ECO:0007669"/>
    <property type="project" value="TreeGrafter"/>
</dbReference>
<dbReference type="Proteomes" id="UP000574067">
    <property type="component" value="Unassembled WGS sequence"/>
</dbReference>
<feature type="domain" description="Glucan biosynthesis periplasmic MdoG C-terminal" evidence="6">
    <location>
        <begin position="15"/>
        <end position="488"/>
    </location>
</feature>
<gene>
    <name evidence="7" type="ORF">HHL10_05680</name>
</gene>
<dbReference type="InterPro" id="IPR014718">
    <property type="entry name" value="GH-type_carb-bd"/>
</dbReference>
<sequence length="493" mass="54001">MLSWTAAMAASAQAFGLADVAERARVLAQQPWKPPTTTREPALLDLSYDEYRALRFDPAQSTWRGAGLPFELQYFHVGRGFAHPVQLHEIQGGRATPLRIPDNAFGRQAKGAPAGTAPAAEIAGFRVHYPINRPDYKDEVIAFLGASYFRAVGAGQHYGLSARGLAVDITGGQGEEFPAFTAFWLERPAADAKALTFYALLDGPRVAGAYRFDVKPDAATVVDVRAVLYLRAPVAALGIAPLTSMFYAGENQPVPGDFRPEVHDSDGLQVHSASGEWLWRPLHNPGTPFATSFVLPGLRGFGLMQRDRAFSSYEDTEAQYERRPSVWVEPLGDWGPGRVELLQFHTVDETNDNVVASWVPQQLPAPGQPLELAWRLHWQGTDATRPPGAWVTQTRLGRGFEALGPEELQYVVDFDGPALQALAADAPVQAVVSAPAGAKVLFVNAYRHPQTGGWRMTLRLQRLARTQPVELRAYLQLGTQVLSETWSHAIPPQ</sequence>
<evidence type="ECO:0000256" key="5">
    <source>
        <dbReference type="ARBA" id="ARBA00022764"/>
    </source>
</evidence>
<dbReference type="InterPro" id="IPR013783">
    <property type="entry name" value="Ig-like_fold"/>
</dbReference>
<organism evidence="7 8">
    <name type="scientific">Azohydromonas caseinilytica</name>
    <dbReference type="NCBI Taxonomy" id="2728836"/>
    <lineage>
        <taxon>Bacteria</taxon>
        <taxon>Pseudomonadati</taxon>
        <taxon>Pseudomonadota</taxon>
        <taxon>Betaproteobacteria</taxon>
        <taxon>Burkholderiales</taxon>
        <taxon>Sphaerotilaceae</taxon>
        <taxon>Azohydromonas</taxon>
    </lineage>
</organism>
<reference evidence="7 8" key="1">
    <citation type="submission" date="2020-04" db="EMBL/GenBank/DDBJ databases">
        <title>Azohydromonas sp. isolated from soil.</title>
        <authorList>
            <person name="Dahal R.H."/>
        </authorList>
    </citation>
    <scope>NUCLEOTIDE SEQUENCE [LARGE SCALE GENOMIC DNA]</scope>
    <source>
        <strain evidence="7 8">G-1-1-14</strain>
    </source>
</reference>
<evidence type="ECO:0000313" key="7">
    <source>
        <dbReference type="EMBL" id="NML14465.1"/>
    </source>
</evidence>
<dbReference type="PANTHER" id="PTHR30504">
    <property type="entry name" value="GLUCANS BIOSYNTHESIS PROTEIN"/>
    <property type="match status" value="1"/>
</dbReference>
<proteinExistence type="inferred from homology"/>
<name>A0A848F6Y1_9BURK</name>
<comment type="subcellular location">
    <subcellularLocation>
        <location evidence="1">Periplasm</location>
    </subcellularLocation>
</comment>
<dbReference type="Gene3D" id="2.70.98.10">
    <property type="match status" value="1"/>
</dbReference>
<dbReference type="GO" id="GO:0030246">
    <property type="term" value="F:carbohydrate binding"/>
    <property type="evidence" value="ECO:0007669"/>
    <property type="project" value="InterPro"/>
</dbReference>
<dbReference type="SUPFAM" id="SSF81296">
    <property type="entry name" value="E set domains"/>
    <property type="match status" value="1"/>
</dbReference>
<dbReference type="InterPro" id="IPR007444">
    <property type="entry name" value="Glucan_biosyn_MdoG_C"/>
</dbReference>
<dbReference type="InterPro" id="IPR014438">
    <property type="entry name" value="Glucan_biosyn_MdoG/MdoD"/>
</dbReference>
<dbReference type="Pfam" id="PF04349">
    <property type="entry name" value="MdoG"/>
    <property type="match status" value="1"/>
</dbReference>
<evidence type="ECO:0000256" key="3">
    <source>
        <dbReference type="ARBA" id="ARBA00009284"/>
    </source>
</evidence>
<evidence type="ECO:0000256" key="2">
    <source>
        <dbReference type="ARBA" id="ARBA00005001"/>
    </source>
</evidence>
<dbReference type="InterPro" id="IPR011013">
    <property type="entry name" value="Gal_mutarotase_sf_dom"/>
</dbReference>
<keyword evidence="8" id="KW-1185">Reference proteome</keyword>
<comment type="caution">
    <text evidence="7">The sequence shown here is derived from an EMBL/GenBank/DDBJ whole genome shotgun (WGS) entry which is preliminary data.</text>
</comment>
<accession>A0A848F6Y1</accession>
<dbReference type="EMBL" id="JABBFW010000003">
    <property type="protein sequence ID" value="NML14465.1"/>
    <property type="molecule type" value="Genomic_DNA"/>
</dbReference>
<evidence type="ECO:0000259" key="6">
    <source>
        <dbReference type="Pfam" id="PF04349"/>
    </source>
</evidence>
<protein>
    <recommendedName>
        <fullName evidence="4">Glucans biosynthesis protein G</fullName>
    </recommendedName>
</protein>
<dbReference type="UniPathway" id="UPA00637"/>
<evidence type="ECO:0000313" key="8">
    <source>
        <dbReference type="Proteomes" id="UP000574067"/>
    </source>
</evidence>
<comment type="similarity">
    <text evidence="3">Belongs to the OpgD/OpgG family.</text>
</comment>
<dbReference type="AlphaFoldDB" id="A0A848F6Y1"/>
<evidence type="ECO:0000256" key="1">
    <source>
        <dbReference type="ARBA" id="ARBA00004418"/>
    </source>
</evidence>
<dbReference type="Gene3D" id="2.60.40.10">
    <property type="entry name" value="Immunoglobulins"/>
    <property type="match status" value="1"/>
</dbReference>
<dbReference type="InterPro" id="IPR014756">
    <property type="entry name" value="Ig_E-set"/>
</dbReference>
<evidence type="ECO:0000256" key="4">
    <source>
        <dbReference type="ARBA" id="ARBA00015376"/>
    </source>
</evidence>
<comment type="pathway">
    <text evidence="2">Glycan metabolism; osmoregulated periplasmic glucan (OPG) biosynthesis.</text>
</comment>
<dbReference type="GO" id="GO:0051274">
    <property type="term" value="P:beta-glucan biosynthetic process"/>
    <property type="evidence" value="ECO:0007669"/>
    <property type="project" value="TreeGrafter"/>
</dbReference>
<dbReference type="SUPFAM" id="SSF74650">
    <property type="entry name" value="Galactose mutarotase-like"/>
    <property type="match status" value="1"/>
</dbReference>
<dbReference type="PANTHER" id="PTHR30504:SF4">
    <property type="entry name" value="GLUCANS BIOSYNTHESIS PROTEIN G"/>
    <property type="match status" value="1"/>
</dbReference>
<dbReference type="GO" id="GO:0003824">
    <property type="term" value="F:catalytic activity"/>
    <property type="evidence" value="ECO:0007669"/>
    <property type="project" value="InterPro"/>
</dbReference>